<dbReference type="Gene3D" id="3.40.50.1820">
    <property type="entry name" value="alpha/beta hydrolase"/>
    <property type="match status" value="1"/>
</dbReference>
<dbReference type="Proteomes" id="UP000093352">
    <property type="component" value="Unassembled WGS sequence"/>
</dbReference>
<dbReference type="EMBL" id="MBEW02000020">
    <property type="protein sequence ID" value="RDY20791.1"/>
    <property type="molecule type" value="Genomic_DNA"/>
</dbReference>
<dbReference type="InterPro" id="IPR050266">
    <property type="entry name" value="AB_hydrolase_sf"/>
</dbReference>
<evidence type="ECO:0000313" key="2">
    <source>
        <dbReference type="EMBL" id="RDY20791.1"/>
    </source>
</evidence>
<evidence type="ECO:0000259" key="1">
    <source>
        <dbReference type="Pfam" id="PF00561"/>
    </source>
</evidence>
<accession>A0A371IJZ4</accession>
<dbReference type="SUPFAM" id="SSF53474">
    <property type="entry name" value="alpha/beta-Hydrolases"/>
    <property type="match status" value="1"/>
</dbReference>
<dbReference type="PANTHER" id="PTHR43798:SF33">
    <property type="entry name" value="HYDROLASE, PUTATIVE (AFU_ORTHOLOGUE AFUA_2G14860)-RELATED"/>
    <property type="match status" value="1"/>
</dbReference>
<dbReference type="PANTHER" id="PTHR43798">
    <property type="entry name" value="MONOACYLGLYCEROL LIPASE"/>
    <property type="match status" value="1"/>
</dbReference>
<dbReference type="EMBL" id="VJXW01000008">
    <property type="protein sequence ID" value="TRW26079.1"/>
    <property type="molecule type" value="Genomic_DNA"/>
</dbReference>
<dbReference type="InterPro" id="IPR029058">
    <property type="entry name" value="AB_hydrolase_fold"/>
</dbReference>
<keyword evidence="2" id="KW-0378">Hydrolase</keyword>
<dbReference type="Pfam" id="PF00561">
    <property type="entry name" value="Abhydrolase_1"/>
    <property type="match status" value="2"/>
</dbReference>
<reference evidence="3 5" key="3">
    <citation type="submission" date="2019-07" db="EMBL/GenBank/DDBJ databases">
        <title>Criibacterium bergeronii gen. nov., sp. nov. isolated from human clinical samples.</title>
        <authorList>
            <person name="Maheux A.F."/>
            <person name="Boudreau D.K."/>
            <person name="Berube E."/>
            <person name="Brodeur S."/>
            <person name="Bernard K.A."/>
            <person name="Abed J.Y."/>
            <person name="Ducrey E."/>
            <person name="Guay E.F."/>
            <person name="Raymond F."/>
            <person name="Corbeil J."/>
            <person name="Domingo M.-C."/>
            <person name="Roy P.H."/>
            <person name="Boissinot M."/>
            <person name="Tocheva E.I."/>
            <person name="Omar R.F."/>
        </authorList>
    </citation>
    <scope>NUCLEOTIDE SEQUENCE [LARGE SCALE GENOMIC DNA]</scope>
    <source>
        <strain evidence="3 5">CCRI-24246</strain>
    </source>
</reference>
<organism evidence="2 4">
    <name type="scientific">Criibacterium bergeronii</name>
    <dbReference type="NCBI Taxonomy" id="1871336"/>
    <lineage>
        <taxon>Bacteria</taxon>
        <taxon>Bacillati</taxon>
        <taxon>Bacillota</taxon>
        <taxon>Clostridia</taxon>
        <taxon>Peptostreptococcales</taxon>
        <taxon>Filifactoraceae</taxon>
        <taxon>Criibacterium</taxon>
    </lineage>
</organism>
<feature type="domain" description="AB hydrolase-1" evidence="1">
    <location>
        <begin position="22"/>
        <end position="140"/>
    </location>
</feature>
<dbReference type="STRING" id="1871336.BBG48_02260"/>
<sequence length="260" mass="29455">MKIKIDEYDVNYIDINNYSDLPAVLILHGWGCNINVYIKMIDALKATHRVICLDMIGFGSTTMPDHPLDVDEYTNFIEEFIKALGLKKLSLIGHSFGGRIIIKLFSRKLKDFDFQKVVMVDAAGIKPKKKLSVTLKIMTFKFAKNLFNSTPLHKMYPNFIENMRKKAGSADYNSAAAVMRNTLVKVVNEDLTGYLETIDKPTLLVWGDKDDATPLQDAYTMDKKIPNSELFIVKGAGHYSFLEQADTVNNKIIDFLSKEV</sequence>
<keyword evidence="4" id="KW-1185">Reference proteome</keyword>
<comment type="caution">
    <text evidence="2">The sequence shown here is derived from an EMBL/GenBank/DDBJ whole genome shotgun (WGS) entry which is preliminary data.</text>
</comment>
<dbReference type="Proteomes" id="UP000319424">
    <property type="component" value="Unassembled WGS sequence"/>
</dbReference>
<evidence type="ECO:0000313" key="3">
    <source>
        <dbReference type="EMBL" id="TRW26079.1"/>
    </source>
</evidence>
<proteinExistence type="predicted"/>
<evidence type="ECO:0000313" key="4">
    <source>
        <dbReference type="Proteomes" id="UP000093352"/>
    </source>
</evidence>
<protein>
    <submittedName>
        <fullName evidence="2">Alpha/beta hydrolase</fullName>
    </submittedName>
</protein>
<gene>
    <name evidence="2" type="ORF">BBG48_008185</name>
    <name evidence="3" type="ORF">FL857_06585</name>
</gene>
<dbReference type="GO" id="GO:0016787">
    <property type="term" value="F:hydrolase activity"/>
    <property type="evidence" value="ECO:0007669"/>
    <property type="project" value="UniProtKB-KW"/>
</dbReference>
<dbReference type="GO" id="GO:0016020">
    <property type="term" value="C:membrane"/>
    <property type="evidence" value="ECO:0007669"/>
    <property type="project" value="TreeGrafter"/>
</dbReference>
<dbReference type="OrthoDB" id="9775557at2"/>
<dbReference type="AlphaFoldDB" id="A0A371IJZ4"/>
<reference evidence="2 4" key="1">
    <citation type="journal article" date="2016" name="Genome Announc.">
        <title>Draft Genome Sequence of Criibacterium bergeronii gen. nov., sp. nov., Strain CCRI-22567T, Isolated from a Vaginal Sample from a Woman with Bacterial Vaginosis.</title>
        <authorList>
            <person name="Maheux A.F."/>
            <person name="Berube E."/>
            <person name="Boudreau D.K."/>
            <person name="Raymond F."/>
            <person name="Corbeil J."/>
            <person name="Roy P.H."/>
            <person name="Boissinot M."/>
            <person name="Omar R.F."/>
        </authorList>
    </citation>
    <scope>NUCLEOTIDE SEQUENCE [LARGE SCALE GENOMIC DNA]</scope>
    <source>
        <strain evidence="2 4">CCRI-22567</strain>
    </source>
</reference>
<feature type="domain" description="AB hydrolase-1" evidence="1">
    <location>
        <begin position="185"/>
        <end position="243"/>
    </location>
</feature>
<name>A0A371IJZ4_9FIRM</name>
<evidence type="ECO:0000313" key="5">
    <source>
        <dbReference type="Proteomes" id="UP000319424"/>
    </source>
</evidence>
<dbReference type="PRINTS" id="PR00111">
    <property type="entry name" value="ABHYDROLASE"/>
</dbReference>
<dbReference type="InterPro" id="IPR000073">
    <property type="entry name" value="AB_hydrolase_1"/>
</dbReference>
<dbReference type="RefSeq" id="WP_068912453.1">
    <property type="nucleotide sequence ID" value="NZ_MBEW02000020.1"/>
</dbReference>
<reference evidence="2" key="2">
    <citation type="submission" date="2018-07" db="EMBL/GenBank/DDBJ databases">
        <authorList>
            <person name="Quirk P.G."/>
            <person name="Krulwich T.A."/>
        </authorList>
    </citation>
    <scope>NUCLEOTIDE SEQUENCE</scope>
    <source>
        <strain evidence="2">CCRI-22567</strain>
    </source>
</reference>